<keyword evidence="2" id="KW-1185">Reference proteome</keyword>
<evidence type="ECO:0000313" key="2">
    <source>
        <dbReference type="Proteomes" id="UP000051681"/>
    </source>
</evidence>
<evidence type="ECO:0000313" key="1">
    <source>
        <dbReference type="EMBL" id="CUH83271.1"/>
    </source>
</evidence>
<proteinExistence type="predicted"/>
<dbReference type="EMBL" id="CYSF01000003">
    <property type="protein sequence ID" value="CUH83271.1"/>
    <property type="molecule type" value="Genomic_DNA"/>
</dbReference>
<dbReference type="InterPro" id="IPR011990">
    <property type="entry name" value="TPR-like_helical_dom_sf"/>
</dbReference>
<dbReference type="AlphaFoldDB" id="A0A0P1H8U8"/>
<dbReference type="SMART" id="SM00671">
    <property type="entry name" value="SEL1"/>
    <property type="match status" value="6"/>
</dbReference>
<dbReference type="OrthoDB" id="7849603at2"/>
<dbReference type="PANTHER" id="PTHR11102">
    <property type="entry name" value="SEL-1-LIKE PROTEIN"/>
    <property type="match status" value="1"/>
</dbReference>
<accession>A0A0P1H8U8</accession>
<dbReference type="InterPro" id="IPR006597">
    <property type="entry name" value="Sel1-like"/>
</dbReference>
<dbReference type="GO" id="GO:0036503">
    <property type="term" value="P:ERAD pathway"/>
    <property type="evidence" value="ECO:0007669"/>
    <property type="project" value="TreeGrafter"/>
</dbReference>
<dbReference type="Proteomes" id="UP000051681">
    <property type="component" value="Unassembled WGS sequence"/>
</dbReference>
<dbReference type="Pfam" id="PF08238">
    <property type="entry name" value="Sel1"/>
    <property type="match status" value="6"/>
</dbReference>
<dbReference type="InterPro" id="IPR050767">
    <property type="entry name" value="Sel1_AlgK"/>
</dbReference>
<dbReference type="STRING" id="340021.TM5383_00456"/>
<sequence>MSTRQTGSLPGQQRYQTTVKSVGHWAAIATAALLLTAPLALSQQTSGSSASSAAQSDPQALLQLGQAYYYGFGGVDRDPQQGLQLMQQAADAGHVPAQSALGAILLFDVDANRQKKGVQLLEMASKSGDVEAQKTLAGALLWGVNIDRDTGRSQSLYEQSAAGGNTAAQRELGRQLVLGTAFDRDAPRGVSLLEQAGAAGDSAALVALGTFLYDGTAVGRDRKRALGLFQQAAAAGDGAGLEWLGARMMWAEQSPQMAERYLQQAGELGRGSAWSTLASGAMWGYLPGRSRAKFDGYAELARAAGQTDVAVMEAQRRIWGISMRASGPEAIKILELAADTGNRDALWFLIGQVRNGNKWNIRKQPDRARAYLDRYDSFLSPTERAHLELSIDAAEVATIPKFRTLARRYEVQPELKTFQFSQDMFAANPNFVVYMLQDELRAAGRYTGPIDGLATEKTLRALRAACQGLRDTSLCGNTVLHPNRVAALMSR</sequence>
<reference evidence="1 2" key="1">
    <citation type="submission" date="2015-09" db="EMBL/GenBank/DDBJ databases">
        <authorList>
            <consortium name="Swine Surveillance"/>
        </authorList>
    </citation>
    <scope>NUCLEOTIDE SEQUENCE [LARGE SCALE GENOMIC DNA]</scope>
    <source>
        <strain evidence="1 2">CECT 8383</strain>
    </source>
</reference>
<protein>
    <submittedName>
        <fullName evidence="1">Sel1 repeat</fullName>
    </submittedName>
</protein>
<dbReference type="Gene3D" id="1.25.40.10">
    <property type="entry name" value="Tetratricopeptide repeat domain"/>
    <property type="match status" value="1"/>
</dbReference>
<dbReference type="RefSeq" id="WP_058317437.1">
    <property type="nucleotide sequence ID" value="NZ_CYSF01000003.1"/>
</dbReference>
<dbReference type="PANTHER" id="PTHR11102:SF147">
    <property type="entry name" value="SEL1L ADAPTOR SUBUNIT OF ERAD E3 UBIQUITIN LIGASE"/>
    <property type="match status" value="1"/>
</dbReference>
<name>A0A0P1H8U8_9RHOB</name>
<dbReference type="SUPFAM" id="SSF81901">
    <property type="entry name" value="HCP-like"/>
    <property type="match status" value="3"/>
</dbReference>
<gene>
    <name evidence="1" type="ORF">TM5383_00456</name>
</gene>
<organism evidence="1 2">
    <name type="scientific">Thalassovita mediterranea</name>
    <dbReference type="NCBI Taxonomy" id="340021"/>
    <lineage>
        <taxon>Bacteria</taxon>
        <taxon>Pseudomonadati</taxon>
        <taxon>Pseudomonadota</taxon>
        <taxon>Alphaproteobacteria</taxon>
        <taxon>Rhodobacterales</taxon>
        <taxon>Roseobacteraceae</taxon>
        <taxon>Thalassovita</taxon>
    </lineage>
</organism>